<dbReference type="InterPro" id="IPR011250">
    <property type="entry name" value="OMP/PagP_B-barrel"/>
</dbReference>
<dbReference type="Pfam" id="PF13505">
    <property type="entry name" value="OMP_b-brl"/>
    <property type="match status" value="1"/>
</dbReference>
<proteinExistence type="predicted"/>
<accession>A0A4P6P381</accession>
<dbReference type="Gene3D" id="2.40.160.20">
    <property type="match status" value="1"/>
</dbReference>
<feature type="domain" description="Outer membrane protein beta-barrel" evidence="3">
    <location>
        <begin position="8"/>
        <end position="176"/>
    </location>
</feature>
<evidence type="ECO:0000313" key="4">
    <source>
        <dbReference type="EMBL" id="QBG35753.1"/>
    </source>
</evidence>
<sequence>MHKILIPLLMLSTSFSSAANSYTADTYYVGVDYMLTDIDISGENAKPGMTGIRFGASNNNIAFEAQYLISNKTDNIYRMEFDLENSKALYLVMQSDTMQGFHFDVALGYAENELAVTGPEFTYNGTEKYSGFSWNISIQQEIPFIPNTQVRLAYQSLFKNDDFDISGIALGLTYQF</sequence>
<dbReference type="AlphaFoldDB" id="A0A4P6P381"/>
<dbReference type="KEGG" id="lsd:EMK97_08530"/>
<keyword evidence="5" id="KW-1185">Reference proteome</keyword>
<dbReference type="Proteomes" id="UP000290244">
    <property type="component" value="Chromosome"/>
</dbReference>
<evidence type="ECO:0000256" key="2">
    <source>
        <dbReference type="SAM" id="SignalP"/>
    </source>
</evidence>
<dbReference type="InterPro" id="IPR027385">
    <property type="entry name" value="Beta-barrel_OMP"/>
</dbReference>
<name>A0A4P6P381_9GAMM</name>
<organism evidence="4 5">
    <name type="scientific">Litorilituus sediminis</name>
    <dbReference type="NCBI Taxonomy" id="718192"/>
    <lineage>
        <taxon>Bacteria</taxon>
        <taxon>Pseudomonadati</taxon>
        <taxon>Pseudomonadota</taxon>
        <taxon>Gammaproteobacteria</taxon>
        <taxon>Alteromonadales</taxon>
        <taxon>Colwelliaceae</taxon>
        <taxon>Litorilituus</taxon>
    </lineage>
</organism>
<dbReference type="EMBL" id="CP034759">
    <property type="protein sequence ID" value="QBG35753.1"/>
    <property type="molecule type" value="Genomic_DNA"/>
</dbReference>
<reference evidence="4 5" key="1">
    <citation type="submission" date="2018-12" db="EMBL/GenBank/DDBJ databases">
        <title>Complete genome of Litorilituus sediminis.</title>
        <authorList>
            <person name="Liu A."/>
            <person name="Rong J."/>
        </authorList>
    </citation>
    <scope>NUCLEOTIDE SEQUENCE [LARGE SCALE GENOMIC DNA]</scope>
    <source>
        <strain evidence="4 5">JCM 17549</strain>
    </source>
</reference>
<gene>
    <name evidence="4" type="ORF">EMK97_08530</name>
</gene>
<dbReference type="RefSeq" id="WP_130601238.1">
    <property type="nucleotide sequence ID" value="NZ_CP034759.1"/>
</dbReference>
<feature type="signal peptide" evidence="2">
    <location>
        <begin position="1"/>
        <end position="18"/>
    </location>
</feature>
<protein>
    <recommendedName>
        <fullName evidence="3">Outer membrane protein beta-barrel domain-containing protein</fullName>
    </recommendedName>
</protein>
<feature type="chain" id="PRO_5020291823" description="Outer membrane protein beta-barrel domain-containing protein" evidence="2">
    <location>
        <begin position="19"/>
        <end position="176"/>
    </location>
</feature>
<dbReference type="OrthoDB" id="6227398at2"/>
<evidence type="ECO:0000256" key="1">
    <source>
        <dbReference type="ARBA" id="ARBA00022729"/>
    </source>
</evidence>
<evidence type="ECO:0000259" key="3">
    <source>
        <dbReference type="Pfam" id="PF13505"/>
    </source>
</evidence>
<evidence type="ECO:0000313" key="5">
    <source>
        <dbReference type="Proteomes" id="UP000290244"/>
    </source>
</evidence>
<keyword evidence="1 2" id="KW-0732">Signal</keyword>
<dbReference type="SUPFAM" id="SSF56925">
    <property type="entry name" value="OMPA-like"/>
    <property type="match status" value="1"/>
</dbReference>